<evidence type="ECO:0000256" key="2">
    <source>
        <dbReference type="ARBA" id="ARBA00022525"/>
    </source>
</evidence>
<proteinExistence type="predicted"/>
<dbReference type="InterPro" id="IPR008006">
    <property type="entry name" value="Peptidase_M26_N_dom"/>
</dbReference>
<dbReference type="Gene3D" id="2.160.20.10">
    <property type="entry name" value="Single-stranded right-handed beta-helix, Pectin lyase-like"/>
    <property type="match status" value="1"/>
</dbReference>
<dbReference type="SUPFAM" id="SSF51126">
    <property type="entry name" value="Pectin lyase-like"/>
    <property type="match status" value="1"/>
</dbReference>
<keyword evidence="3" id="KW-0732">Signal</keyword>
<dbReference type="InterPro" id="IPR012334">
    <property type="entry name" value="Pectin_lyas_fold"/>
</dbReference>
<evidence type="ECO:0000256" key="1">
    <source>
        <dbReference type="ARBA" id="ARBA00004613"/>
    </source>
</evidence>
<keyword evidence="6" id="KW-1185">Reference proteome</keyword>
<dbReference type="GeneID" id="303485091"/>
<name>A0ABM6M5A9_9SPHN</name>
<sequence>MVYLPGSALAQAVPVGAEQAEMGARSTPGLASSAATAAAARSAMPSGGRVVSGSAVVTVGGPKALVVNQNSRRAILDWEGFSIGSDAKVHFNNGSGATLNRVTGTSVSSIDGLLSASGSVYLINPNGVVVGQGGVVNVGGSFVGSTLDVDVGRFLEGGAIRLSGTSTAALVNYGRIGSLGGDISLVAARVENRGKLEAANGAVAMAAGYDVTLTDSAVAGGMLSVRVGGGDTMVRNLGDISAAMVEVRSNGGNIYALAGNTGGTIRATGVESQGGRIFLVADRGYLQASTALSASGAGSFVETSGATVDFTGATVQADNWLIDPNDIIIDAAAAATLSSNLASTNVELRTIKESVGGNGDIFVNSAVSWNSGRTLTLSAYRNITVNANLSATGGGSVILRADNEGTSIGTVSFGTGAQISTAGRVDIFYNPASYTTPNSYATRVTGGALLTSYMLVNTASQLQAINTNLTGTYTLGRDIDASSTASWNAGAGFAPIGTASRSFTGIFDGRNLTIRGLTIRGTTDGYYGLFGVSGGTIRNVQLSGVNIEGRDVVGGLVGSSDGTIDNAHVSGRVHNLGGWSVGGLASQNWRTAVINGSSFTGDVSGTQTNWIGGLLGWNSGATVRQSSSSGTVLGGVGAQSVGGLVGNNSSRSGIENSQSSSAVTGTSNLGGLVGFNDGLIAGSRASGAISRTIITGGNTAGGLVGFNASSGTIQGSFATGSVSGDLTGGLVGANQGIVSASYATGAATGTGSTGGLVGQNSGTVSSSYSSGAVKGNTAGGLIGANLGLAEDIYTIGTVLLQGSAGGGLVGQNSGTVRRAFATGRVQGAGSWFGGLVGLNAGTVENAYWDVGTTGFSAAVGASNTGANLTNVLGLGGTTGRSVYAPSSYAGFDLANSWFMIEGATRPFLRSEWSQTITNANQLQLISMDLNKSYTLAGNIDLGLVKQDGGMWNPANGFAPIWGGTSGGAIVPFAGSFNGSGYTISNAFVQRSSQYTGLFAASSGTIQNLTLTGTFRGTESVGSVVGYNIGTVSNVHVNADVTGSNSTGGIVGSNVGFIRTSSSIGRVTGAAGGIVGWNGGEVADSYSGAAVSGTTAGGIAGSNFNVGVIRRSYAIGAVGSGGGGLAGYNSGQIFDSGWDQLATGTTVQVANNVGSLTRVFALSGTGGLSPFASTSYGSGWDFSSVWYMIEGETRPFLRSEHTRFVSNVKQLQLVQLNPKGTFSLLGNIDASSTGQSSGMWRSAAGFVPIAAAGGFGGTLEGNGFGITNLKIVRAADNNVGLFSEIGSTGVVRGLTLSGTFGGAMNVGAVAGSNRGQLSQIVTSGSVTGDVHVGGAAGLNFGDILDSRSASAVEGSEVVGGLVGVNAGLVRAGQATGNVRALSNAGGLIGINHGTVDGGTASGSATGSFAIAGLVGTNFGAITSGVSSGTVGNGYHLGGLVGVNWGTILNSRSSSNVEGFETLGGLAGANAGTISDSQATGTVKGQSSTGGAAGINSGTLLRVIVSGGVTGAFATGGLAGTNFGAVNASTAQGAVSGALNTGGLVGINRGGIVLSVGNGRVTGNVHVGGAAGLNFGDILDSRSASAVEGSEVVGGLVGVNAGLVRAGQATGNVRALSNAGGLIGINHGTVDGGTASGGATGSFAIAGLVGTNFGAITSGVSSGTVGNGYHLGGLVGVNWGTILNSRSSSNVEGFETLGGLAGANAGTISDSQATGTVKGQSSTGGAAGINSGTLLRVTVSGGVTGAFATGGLAGTNFGDIIGSSASSRVDGATWTGGLVGSNQGRILSVFASGIVNGTVRVGGLVGYNKGSVRGAYATGAVTGTQFVGGLVGDNEAGIEQFYATGIVTGAESGALIGRNSGQLKFGYWTRQTAGQGAIGTNSGTQLQVEQIGGDTGRNPNAAATYTGFDFNTLWIIVEGTNPPTLRVVSSPTP</sequence>
<gene>
    <name evidence="5" type="ORF">B5J99_05795</name>
</gene>
<evidence type="ECO:0000259" key="4">
    <source>
        <dbReference type="SMART" id="SM00912"/>
    </source>
</evidence>
<dbReference type="PANTHER" id="PTHR12338:SF8">
    <property type="entry name" value="HEME_HEMOPEXIN-BINDING PROTEIN"/>
    <property type="match status" value="1"/>
</dbReference>
<organism evidence="5 6">
    <name type="scientific">Blastomonas fulva</name>
    <dbReference type="NCBI Taxonomy" id="1550728"/>
    <lineage>
        <taxon>Bacteria</taxon>
        <taxon>Pseudomonadati</taxon>
        <taxon>Pseudomonadota</taxon>
        <taxon>Alphaproteobacteria</taxon>
        <taxon>Sphingomonadales</taxon>
        <taxon>Sphingomonadaceae</taxon>
        <taxon>Blastomonas</taxon>
    </lineage>
</organism>
<protein>
    <recommendedName>
        <fullName evidence="4">Filamentous haemagglutinin FhaB/tRNA nuclease CdiA-like TPS domain-containing protein</fullName>
    </recommendedName>
</protein>
<evidence type="ECO:0000313" key="6">
    <source>
        <dbReference type="Proteomes" id="UP000258016"/>
    </source>
</evidence>
<dbReference type="PANTHER" id="PTHR12338">
    <property type="entry name" value="AUTOTRANSPORTER"/>
    <property type="match status" value="1"/>
</dbReference>
<comment type="subcellular location">
    <subcellularLocation>
        <location evidence="1">Secreted</location>
    </subcellularLocation>
</comment>
<dbReference type="Proteomes" id="UP000258016">
    <property type="component" value="Chromosome"/>
</dbReference>
<dbReference type="InterPro" id="IPR011050">
    <property type="entry name" value="Pectin_lyase_fold/virulence"/>
</dbReference>
<evidence type="ECO:0000313" key="5">
    <source>
        <dbReference type="EMBL" id="ASR51041.1"/>
    </source>
</evidence>
<dbReference type="Gene3D" id="2.160.20.110">
    <property type="match status" value="6"/>
</dbReference>
<accession>A0ABM6M5A9</accession>
<dbReference type="SMART" id="SM00912">
    <property type="entry name" value="Haemagg_act"/>
    <property type="match status" value="1"/>
</dbReference>
<dbReference type="InterPro" id="IPR050909">
    <property type="entry name" value="Bact_Autotransporter_VF"/>
</dbReference>
<dbReference type="Pfam" id="PF05342">
    <property type="entry name" value="Peptidase_M26_N"/>
    <property type="match status" value="1"/>
</dbReference>
<reference evidence="5 6" key="1">
    <citation type="submission" date="2017-03" db="EMBL/GenBank/DDBJ databases">
        <title>Complete genome sequence of Blastomonas fulva degrading microcsystin LR.</title>
        <authorList>
            <person name="Lee H.-g."/>
            <person name="Jin L."/>
            <person name="oh H.-M."/>
        </authorList>
    </citation>
    <scope>NUCLEOTIDE SEQUENCE [LARGE SCALE GENOMIC DNA]</scope>
    <source>
        <strain evidence="5 6">T2</strain>
    </source>
</reference>
<dbReference type="InterPro" id="IPR008638">
    <property type="entry name" value="FhaB/CdiA-like_TPS"/>
</dbReference>
<evidence type="ECO:0000256" key="3">
    <source>
        <dbReference type="ARBA" id="ARBA00022729"/>
    </source>
</evidence>
<dbReference type="EMBL" id="CP020083">
    <property type="protein sequence ID" value="ASR51041.1"/>
    <property type="molecule type" value="Genomic_DNA"/>
</dbReference>
<dbReference type="NCBIfam" id="TIGR01901">
    <property type="entry name" value="adhes_NPXG"/>
    <property type="match status" value="1"/>
</dbReference>
<feature type="domain" description="Filamentous haemagglutinin FhaB/tRNA nuclease CdiA-like TPS" evidence="4">
    <location>
        <begin position="41"/>
        <end position="153"/>
    </location>
</feature>
<keyword evidence="2" id="KW-0964">Secreted</keyword>
<dbReference type="RefSeq" id="WP_117351846.1">
    <property type="nucleotide sequence ID" value="NZ_CP020083.1"/>
</dbReference>